<feature type="domain" description="DUF3298" evidence="2">
    <location>
        <begin position="184"/>
        <end position="258"/>
    </location>
</feature>
<evidence type="ECO:0000259" key="2">
    <source>
        <dbReference type="Pfam" id="PF11738"/>
    </source>
</evidence>
<keyword evidence="4" id="KW-1185">Reference proteome</keyword>
<proteinExistence type="predicted"/>
<reference evidence="4" key="1">
    <citation type="submission" date="2016-10" db="EMBL/GenBank/DDBJ databases">
        <authorList>
            <person name="Varghese N."/>
            <person name="Submissions S."/>
        </authorList>
    </citation>
    <scope>NUCLEOTIDE SEQUENCE [LARGE SCALE GENOMIC DNA]</scope>
    <source>
        <strain evidence="4">DSM 22361</strain>
    </source>
</reference>
<dbReference type="Gene3D" id="3.30.565.40">
    <property type="entry name" value="Fervidobacterium nodosum Rt17-B1 like"/>
    <property type="match status" value="1"/>
</dbReference>
<dbReference type="InterPro" id="IPR021729">
    <property type="entry name" value="DUF3298"/>
</dbReference>
<dbReference type="EMBL" id="FNUT01000017">
    <property type="protein sequence ID" value="SEG74444.1"/>
    <property type="molecule type" value="Genomic_DNA"/>
</dbReference>
<dbReference type="Pfam" id="PF11738">
    <property type="entry name" value="DUF3298"/>
    <property type="match status" value="1"/>
</dbReference>
<dbReference type="Proteomes" id="UP000236731">
    <property type="component" value="Unassembled WGS sequence"/>
</dbReference>
<feature type="signal peptide" evidence="1">
    <location>
        <begin position="1"/>
        <end position="30"/>
    </location>
</feature>
<feature type="chain" id="PRO_5009295040" description="DUF3298 domain-containing protein" evidence="1">
    <location>
        <begin position="31"/>
        <end position="283"/>
    </location>
</feature>
<dbReference type="InterPro" id="IPR037126">
    <property type="entry name" value="PdaC/RsiV-like_sf"/>
</dbReference>
<keyword evidence="1" id="KW-0732">Signal</keyword>
<accession>A0A1H6CN43</accession>
<organism evidence="3 4">
    <name type="scientific">Sphingobacterium lactis</name>
    <dbReference type="NCBI Taxonomy" id="797291"/>
    <lineage>
        <taxon>Bacteria</taxon>
        <taxon>Pseudomonadati</taxon>
        <taxon>Bacteroidota</taxon>
        <taxon>Sphingobacteriia</taxon>
        <taxon>Sphingobacteriales</taxon>
        <taxon>Sphingobacteriaceae</taxon>
        <taxon>Sphingobacterium</taxon>
    </lineage>
</organism>
<dbReference type="RefSeq" id="WP_103907901.1">
    <property type="nucleotide sequence ID" value="NZ_CP049246.1"/>
</dbReference>
<dbReference type="OrthoDB" id="594879at2"/>
<gene>
    <name evidence="3" type="ORF">SAMN05421877_11743</name>
</gene>
<evidence type="ECO:0000313" key="4">
    <source>
        <dbReference type="Proteomes" id="UP000236731"/>
    </source>
</evidence>
<evidence type="ECO:0000313" key="3">
    <source>
        <dbReference type="EMBL" id="SEG74444.1"/>
    </source>
</evidence>
<protein>
    <recommendedName>
        <fullName evidence="2">DUF3298 domain-containing protein</fullName>
    </recommendedName>
</protein>
<dbReference type="AlphaFoldDB" id="A0A1H6CN43"/>
<evidence type="ECO:0000256" key="1">
    <source>
        <dbReference type="SAM" id="SignalP"/>
    </source>
</evidence>
<sequence>MLTLTFNTLIKPLGTTFLALALLASCQSNKTDGASKQMVHREPGQDTIVYRDTTLQEFSPYFTEHEGKIDTSYVKVTYPVFQDSNMNKLVQENILFDGEPDIATYMGNFLEGYGNFVEENDINVPLAWFKVTEVSVGTYTPEIMLLKNFTYDFSGGAHGNSFELWNVYDLKNYRKLPLNTFISENKMKEFTKIAEKFFREDEGLTDTTDLEKDYFFEDGIFTLAANYGITKDSIVFHYNPYEIKPYAAGTTTLQIPYEAVMDCMTQTGKNYINEIKKYFTSIQ</sequence>
<dbReference type="Gene3D" id="3.90.640.20">
    <property type="entry name" value="Heat-shock cognate protein, ATPase"/>
    <property type="match status" value="1"/>
</dbReference>
<name>A0A1H6CN43_9SPHI</name>